<feature type="region of interest" description="Disordered" evidence="15">
    <location>
        <begin position="597"/>
        <end position="632"/>
    </location>
</feature>
<evidence type="ECO:0000256" key="1">
    <source>
        <dbReference type="ARBA" id="ARBA00004123"/>
    </source>
</evidence>
<dbReference type="SMART" id="SM00849">
    <property type="entry name" value="Lactamase_B"/>
    <property type="match status" value="1"/>
</dbReference>
<dbReference type="Proteomes" id="UP001148299">
    <property type="component" value="Unassembled WGS sequence"/>
</dbReference>
<keyword evidence="8" id="KW-0378">Hydrolase</keyword>
<dbReference type="GO" id="GO:0004534">
    <property type="term" value="F:5'-3' RNA exonuclease activity"/>
    <property type="evidence" value="ECO:0007669"/>
    <property type="project" value="TreeGrafter"/>
</dbReference>
<dbReference type="FunFam" id="3.40.50.10890:FF:000004">
    <property type="entry name" value="Cleavage and polyadenylation specifity factor"/>
    <property type="match status" value="1"/>
</dbReference>
<comment type="caution">
    <text evidence="19">The sequence shown here is derived from an EMBL/GenBank/DDBJ whole genome shotgun (WGS) entry which is preliminary data.</text>
</comment>
<dbReference type="Pfam" id="PF10996">
    <property type="entry name" value="Beta-Casp"/>
    <property type="match status" value="1"/>
</dbReference>
<organism evidence="19 20">
    <name type="scientific">Penicillium brevicompactum</name>
    <dbReference type="NCBI Taxonomy" id="5074"/>
    <lineage>
        <taxon>Eukaryota</taxon>
        <taxon>Fungi</taxon>
        <taxon>Dikarya</taxon>
        <taxon>Ascomycota</taxon>
        <taxon>Pezizomycotina</taxon>
        <taxon>Eurotiomycetes</taxon>
        <taxon>Eurotiomycetidae</taxon>
        <taxon>Eurotiales</taxon>
        <taxon>Aspergillaceae</taxon>
        <taxon>Penicillium</taxon>
    </lineage>
</organism>
<dbReference type="PANTHER" id="PTHR11203">
    <property type="entry name" value="CLEAVAGE AND POLYADENYLATION SPECIFICITY FACTOR FAMILY MEMBER"/>
    <property type="match status" value="1"/>
</dbReference>
<evidence type="ECO:0000256" key="7">
    <source>
        <dbReference type="ARBA" id="ARBA00022759"/>
    </source>
</evidence>
<feature type="compositionally biased region" description="Basic and acidic residues" evidence="15">
    <location>
        <begin position="601"/>
        <end position="623"/>
    </location>
</feature>
<dbReference type="GO" id="GO:0006397">
    <property type="term" value="P:mRNA processing"/>
    <property type="evidence" value="ECO:0007669"/>
    <property type="project" value="UniProtKB-KW"/>
</dbReference>
<comment type="similarity">
    <text evidence="2">Belongs to the metallo-beta-lactamase superfamily. RNA-metabolizing metallo-beta-lactamase-like family. CPSF2/YSH1 subfamily.</text>
</comment>
<dbReference type="SMART" id="SM01027">
    <property type="entry name" value="Beta-Casp"/>
    <property type="match status" value="1"/>
</dbReference>
<evidence type="ECO:0000256" key="2">
    <source>
        <dbReference type="ARBA" id="ARBA00010624"/>
    </source>
</evidence>
<evidence type="ECO:0000313" key="20">
    <source>
        <dbReference type="Proteomes" id="UP001148299"/>
    </source>
</evidence>
<dbReference type="SUPFAM" id="SSF56281">
    <property type="entry name" value="Metallo-hydrolase/oxidoreductase"/>
    <property type="match status" value="1"/>
</dbReference>
<dbReference type="InterPro" id="IPR022712">
    <property type="entry name" value="Beta_Casp"/>
</dbReference>
<dbReference type="Pfam" id="PF11718">
    <property type="entry name" value="CPSF73-100_C"/>
    <property type="match status" value="1"/>
</dbReference>
<dbReference type="SMART" id="SM01098">
    <property type="entry name" value="CPSF73-100_C"/>
    <property type="match status" value="1"/>
</dbReference>
<evidence type="ECO:0000256" key="14">
    <source>
        <dbReference type="ARBA" id="ARBA00075008"/>
    </source>
</evidence>
<evidence type="ECO:0000313" key="19">
    <source>
        <dbReference type="EMBL" id="KAJ5350747.1"/>
    </source>
</evidence>
<keyword evidence="5" id="KW-0540">Nuclease</keyword>
<dbReference type="InterPro" id="IPR011108">
    <property type="entry name" value="RMMBL"/>
</dbReference>
<dbReference type="Gene3D" id="3.60.15.10">
    <property type="entry name" value="Ribonuclease Z/Hydroxyacylglutathione hydrolase-like"/>
    <property type="match status" value="1"/>
</dbReference>
<evidence type="ECO:0000256" key="8">
    <source>
        <dbReference type="ARBA" id="ARBA00022801"/>
    </source>
</evidence>
<evidence type="ECO:0000256" key="4">
    <source>
        <dbReference type="ARBA" id="ARBA00022664"/>
    </source>
</evidence>
<dbReference type="InterPro" id="IPR050698">
    <property type="entry name" value="MBL"/>
</dbReference>
<dbReference type="AlphaFoldDB" id="A0A9W9QZ65"/>
<dbReference type="Pfam" id="PF00753">
    <property type="entry name" value="Lactamase_B"/>
    <property type="match status" value="1"/>
</dbReference>
<dbReference type="GO" id="GO:0004521">
    <property type="term" value="F:RNA endonuclease activity"/>
    <property type="evidence" value="ECO:0007669"/>
    <property type="project" value="TreeGrafter"/>
</dbReference>
<sequence>MTTKRKASAMGTAVDDEPVDPSDELAFYCLGGGNEVGRSCHILEYKGKTVMLDAGMHPAKEGFSALPFFDEFDLSTVDVLLISHFHVDHSSALPYVLSKTNFKGRVFMTPATRAIYKWLIQDNVRVSNTSSSSDQRTTLYTERDHLSTLPMIETIDFYTTHTINGIRITPYPAGHVLGAAMFKVDIAGLVTLFTGDYSREEDRHLIPAEVPKGTKIDVLITESTFGISSNPPRLEREAALMKSITSVLHRGGRVLMPVFALGRAQELLLILDEYWETHPELQKFPIYYIGNMARRCMVVYQTYIGAMNDNIKRLFRQRMAEAEASGNKSVSVGPWDFRFVRSLRSLERFDDVGGCVMLASPGMLQTGTSRELLERWAPSDRNGIVMTGYSVEGTMAKQLLNEPDQIPAVMSKVSTGHGRGRVPGANDEDQKVMIPRRCTVDEVSFAAHVDGVENRTFIEEVAAPVVILVHGEKHQMMRLKSKLLSLNADKTVKVKVYTPANCDEVRIPFKKDKIAKVVGKLAELAPPSEEEDAQLMAGVLVQNGFNLSLMAPDDLQEYAGLTTTTITCKQHITLSSASMDLIKWALEGTFGAIEEVGTSPKVEKEEQIEKSEDMETDETPKQEDAEEEIPSDVTQTFLVMGCVYLRHHSRTREVELEWEGNMMNDGVADAVMAVLLTVESSPASVKQSAKDKHHHHHHHDDEAEPPSLPNPHAQTSPQERLARMLMMLEAQFGADNIGPIERPRVPTDLALGPLNDGGEINDERFSDIEAAELNRLITMGIPVPGIEIRVDKHVARVWLEDLEVECANAVLRDRIRVVVERAIETVAGLWAETSIARDVAANGSANPKGTVELVARKKAAAIESEA</sequence>
<name>A0A9W9QZ65_PENBR</name>
<reference evidence="19" key="2">
    <citation type="journal article" date="2023" name="IMA Fungus">
        <title>Comparative genomic study of the Penicillium genus elucidates a diverse pangenome and 15 lateral gene transfer events.</title>
        <authorList>
            <person name="Petersen C."/>
            <person name="Sorensen T."/>
            <person name="Nielsen M.R."/>
            <person name="Sondergaard T.E."/>
            <person name="Sorensen J.L."/>
            <person name="Fitzpatrick D.A."/>
            <person name="Frisvad J.C."/>
            <person name="Nielsen K.L."/>
        </authorList>
    </citation>
    <scope>NUCLEOTIDE SEQUENCE</scope>
    <source>
        <strain evidence="19">IBT 35675</strain>
    </source>
</reference>
<proteinExistence type="inferred from homology"/>
<keyword evidence="4" id="KW-0507">mRNA processing</keyword>
<dbReference type="GO" id="GO:0046872">
    <property type="term" value="F:metal ion binding"/>
    <property type="evidence" value="ECO:0007669"/>
    <property type="project" value="UniProtKB-KW"/>
</dbReference>
<keyword evidence="6" id="KW-0479">Metal-binding</keyword>
<dbReference type="InterPro" id="IPR001279">
    <property type="entry name" value="Metallo-B-lactamas"/>
</dbReference>
<accession>A0A9W9QZ65</accession>
<dbReference type="GO" id="GO:0003723">
    <property type="term" value="F:RNA binding"/>
    <property type="evidence" value="ECO:0007669"/>
    <property type="project" value="TreeGrafter"/>
</dbReference>
<evidence type="ECO:0000256" key="13">
    <source>
        <dbReference type="ARBA" id="ARBA00069466"/>
    </source>
</evidence>
<feature type="domain" description="Metallo-beta-lactamase" evidence="16">
    <location>
        <begin position="37"/>
        <end position="252"/>
    </location>
</feature>
<comment type="subcellular location">
    <subcellularLocation>
        <location evidence="1">Nucleus</location>
    </subcellularLocation>
</comment>
<evidence type="ECO:0000259" key="18">
    <source>
        <dbReference type="SMART" id="SM01098"/>
    </source>
</evidence>
<keyword evidence="7" id="KW-0255">Endonuclease</keyword>
<evidence type="ECO:0000256" key="12">
    <source>
        <dbReference type="ARBA" id="ARBA00032592"/>
    </source>
</evidence>
<dbReference type="CDD" id="cd16292">
    <property type="entry name" value="CPSF3-like_MBL-fold"/>
    <property type="match status" value="1"/>
</dbReference>
<protein>
    <recommendedName>
        <fullName evidence="3">Endoribonuclease YSH1</fullName>
    </recommendedName>
    <alternativeName>
        <fullName evidence="13">Endoribonuclease ysh1</fullName>
    </alternativeName>
    <alternativeName>
        <fullName evidence="12 14">mRNA 3'-end-processing protein YSH1</fullName>
    </alternativeName>
</protein>
<dbReference type="InterPro" id="IPR036866">
    <property type="entry name" value="RibonucZ/Hydroxyglut_hydro"/>
</dbReference>
<dbReference type="PANTHER" id="PTHR11203:SF11">
    <property type="entry name" value="CLEAVAGE AND POLYADENYLATION SPECIFICITY FACTOR SUBUNIT 3"/>
    <property type="match status" value="1"/>
</dbReference>
<dbReference type="InterPro" id="IPR021718">
    <property type="entry name" value="CPSF73-100_C"/>
</dbReference>
<evidence type="ECO:0000256" key="15">
    <source>
        <dbReference type="SAM" id="MobiDB-lite"/>
    </source>
</evidence>
<dbReference type="GO" id="GO:0005847">
    <property type="term" value="C:mRNA cleavage and polyadenylation specificity factor complex"/>
    <property type="evidence" value="ECO:0007669"/>
    <property type="project" value="TreeGrafter"/>
</dbReference>
<evidence type="ECO:0000256" key="11">
    <source>
        <dbReference type="ARBA" id="ARBA00024826"/>
    </source>
</evidence>
<feature type="domain" description="Pre-mRNA 3'-end-processing endonuclease polyadenylation factor C-term" evidence="18">
    <location>
        <begin position="530"/>
        <end position="829"/>
    </location>
</feature>
<dbReference type="FunFam" id="3.60.15.10:FF:000001">
    <property type="entry name" value="Cleavage and polyadenylation specificity factor"/>
    <property type="match status" value="1"/>
</dbReference>
<reference evidence="19" key="1">
    <citation type="submission" date="2022-12" db="EMBL/GenBank/DDBJ databases">
        <authorList>
            <person name="Petersen C."/>
        </authorList>
    </citation>
    <scope>NUCLEOTIDE SEQUENCE</scope>
    <source>
        <strain evidence="19">IBT 35675</strain>
    </source>
</reference>
<feature type="domain" description="Beta-Casp" evidence="17">
    <location>
        <begin position="264"/>
        <end position="399"/>
    </location>
</feature>
<evidence type="ECO:0000259" key="17">
    <source>
        <dbReference type="SMART" id="SM01027"/>
    </source>
</evidence>
<evidence type="ECO:0000259" key="16">
    <source>
        <dbReference type="SMART" id="SM00849"/>
    </source>
</evidence>
<dbReference type="EMBL" id="JAPZBR010000006">
    <property type="protein sequence ID" value="KAJ5350747.1"/>
    <property type="molecule type" value="Genomic_DNA"/>
</dbReference>
<gene>
    <name evidence="19" type="ORF">N7541_008474</name>
</gene>
<evidence type="ECO:0000256" key="3">
    <source>
        <dbReference type="ARBA" id="ARBA00018311"/>
    </source>
</evidence>
<keyword evidence="10" id="KW-0539">Nucleus</keyword>
<keyword evidence="20" id="KW-1185">Reference proteome</keyword>
<evidence type="ECO:0000256" key="6">
    <source>
        <dbReference type="ARBA" id="ARBA00022723"/>
    </source>
</evidence>
<dbReference type="Gene3D" id="3.40.50.10890">
    <property type="match status" value="1"/>
</dbReference>
<dbReference type="Pfam" id="PF07521">
    <property type="entry name" value="RMMBL"/>
    <property type="match status" value="1"/>
</dbReference>
<evidence type="ECO:0000256" key="10">
    <source>
        <dbReference type="ARBA" id="ARBA00023242"/>
    </source>
</evidence>
<keyword evidence="9" id="KW-0862">Zinc</keyword>
<evidence type="ECO:0000256" key="9">
    <source>
        <dbReference type="ARBA" id="ARBA00022833"/>
    </source>
</evidence>
<feature type="region of interest" description="Disordered" evidence="15">
    <location>
        <begin position="682"/>
        <end position="718"/>
    </location>
</feature>
<comment type="function">
    <text evidence="11">Component of the cleavage factor I (CF I) involved in pre-mRNA 3'-end processing.</text>
</comment>
<evidence type="ECO:0000256" key="5">
    <source>
        <dbReference type="ARBA" id="ARBA00022722"/>
    </source>
</evidence>